<dbReference type="EC" id="2.3.1.35" evidence="9"/>
<feature type="binding site" evidence="9">
    <location>
        <position position="407"/>
    </location>
    <ligand>
        <name>substrate</name>
    </ligand>
</feature>
<feature type="site" description="Cleavage; by autolysis" evidence="9">
    <location>
        <begin position="196"/>
        <end position="197"/>
    </location>
</feature>
<dbReference type="RefSeq" id="WP_065308369.1">
    <property type="nucleotide sequence ID" value="NZ_LOCQ01000055.1"/>
</dbReference>
<name>A0A1A7C359_9BURK</name>
<feature type="chain" id="PRO_5023223337" description="Arginine biosynthesis bifunctional protein ArgJ beta chain" evidence="9">
    <location>
        <begin position="197"/>
        <end position="412"/>
    </location>
</feature>
<comment type="catalytic activity">
    <reaction evidence="8 9">
        <text>N(2)-acetyl-L-ornithine + L-glutamate = N-acetyl-L-glutamate + L-ornithine</text>
        <dbReference type="Rhea" id="RHEA:15349"/>
        <dbReference type="ChEBI" id="CHEBI:29985"/>
        <dbReference type="ChEBI" id="CHEBI:44337"/>
        <dbReference type="ChEBI" id="CHEBI:46911"/>
        <dbReference type="ChEBI" id="CHEBI:57805"/>
        <dbReference type="EC" id="2.3.1.35"/>
    </reaction>
</comment>
<dbReference type="PANTHER" id="PTHR23100:SF0">
    <property type="entry name" value="ARGININE BIOSYNTHESIS BIFUNCTIONAL PROTEIN ARGJ, MITOCHONDRIAL"/>
    <property type="match status" value="1"/>
</dbReference>
<comment type="catalytic activity">
    <reaction evidence="9">
        <text>L-glutamate + acetyl-CoA = N-acetyl-L-glutamate + CoA + H(+)</text>
        <dbReference type="Rhea" id="RHEA:24292"/>
        <dbReference type="ChEBI" id="CHEBI:15378"/>
        <dbReference type="ChEBI" id="CHEBI:29985"/>
        <dbReference type="ChEBI" id="CHEBI:44337"/>
        <dbReference type="ChEBI" id="CHEBI:57287"/>
        <dbReference type="ChEBI" id="CHEBI:57288"/>
        <dbReference type="EC" id="2.3.1.1"/>
    </reaction>
</comment>
<sequence length="412" mass="42840">MAVNSPKPVAADLKAVAGIEIGVAEAGIKKPNRKDLLVLKLAPTATVAGVFTLNRFCAAPVQISKANLAAVTAGAAPIRALLVNTGNANAGTGESGLAAAQESCAALAELLGCTPQQILPFSTGVILEPLPVQRLVAGLPQAVAALTQDNWFSAAEAIMTTDTQPKAGSRTVTIDGHAVTLTGISKGAGMIKPNMATMLGFLAFDATVAQPVLDQLVKQAADKSFNCITIDGDTSTNDSFMLVATGAGSLVIDSVDAPGYAALAAAVTELSTFLAQAIVRDGEGATKFMTVTVEDGRSMEECRKIAYSIAHSPLVKTAFFASDPNLGRILAAIGYAGVEDLDVSLLNLYLDDVWVAKNGGRNPDYQEQDGQRVMQQSEITIRVKLARGDAAATVWTCDLSHDYVSINADYRS</sequence>
<evidence type="ECO:0000256" key="5">
    <source>
        <dbReference type="ARBA" id="ARBA00022679"/>
    </source>
</evidence>
<evidence type="ECO:0000256" key="4">
    <source>
        <dbReference type="ARBA" id="ARBA00022605"/>
    </source>
</evidence>
<dbReference type="FunFam" id="3.10.20.340:FF:000001">
    <property type="entry name" value="Arginine biosynthesis bifunctional protein ArgJ, chloroplastic"/>
    <property type="match status" value="1"/>
</dbReference>
<organism evidence="10 11">
    <name type="scientific">Janthinobacterium psychrotolerans</name>
    <dbReference type="NCBI Taxonomy" id="1747903"/>
    <lineage>
        <taxon>Bacteria</taxon>
        <taxon>Pseudomonadati</taxon>
        <taxon>Pseudomonadota</taxon>
        <taxon>Betaproteobacteria</taxon>
        <taxon>Burkholderiales</taxon>
        <taxon>Oxalobacteraceae</taxon>
        <taxon>Janthinobacterium</taxon>
    </lineage>
</organism>
<dbReference type="CDD" id="cd02152">
    <property type="entry name" value="OAT"/>
    <property type="match status" value="1"/>
</dbReference>
<evidence type="ECO:0000313" key="10">
    <source>
        <dbReference type="EMBL" id="OBV39160.1"/>
    </source>
</evidence>
<comment type="pathway">
    <text evidence="9">Amino-acid biosynthesis; L-arginine biosynthesis; N(2)-acetyl-L-ornithine from L-glutamate: step 1/4.</text>
</comment>
<comment type="subunit">
    <text evidence="2 9">Heterotetramer of two alpha and two beta chains.</text>
</comment>
<keyword evidence="7 9" id="KW-0012">Acyltransferase</keyword>
<dbReference type="HAMAP" id="MF_01106">
    <property type="entry name" value="ArgJ"/>
    <property type="match status" value="1"/>
</dbReference>
<gene>
    <name evidence="9 10" type="primary">argJ</name>
    <name evidence="10" type="ORF">ASR47_1008222</name>
</gene>
<dbReference type="InterPro" id="IPR042195">
    <property type="entry name" value="ArgJ_beta_C"/>
</dbReference>
<dbReference type="OrthoDB" id="9804242at2"/>
<comment type="subcellular location">
    <subcellularLocation>
        <location evidence="9">Cytoplasm</location>
    </subcellularLocation>
</comment>
<dbReference type="GO" id="GO:0004042">
    <property type="term" value="F:L-glutamate N-acetyltransferase activity"/>
    <property type="evidence" value="ECO:0007669"/>
    <property type="project" value="UniProtKB-UniRule"/>
</dbReference>
<dbReference type="AlphaFoldDB" id="A0A1A7C359"/>
<evidence type="ECO:0000256" key="6">
    <source>
        <dbReference type="ARBA" id="ARBA00022813"/>
    </source>
</evidence>
<evidence type="ECO:0000313" key="11">
    <source>
        <dbReference type="Proteomes" id="UP000092713"/>
    </source>
</evidence>
<keyword evidence="5 9" id="KW-0808">Transferase</keyword>
<dbReference type="Gene3D" id="3.10.20.340">
    <property type="entry name" value="ArgJ beta chain, C-terminal domain"/>
    <property type="match status" value="1"/>
</dbReference>
<dbReference type="Pfam" id="PF01960">
    <property type="entry name" value="ArgJ"/>
    <property type="match status" value="1"/>
</dbReference>
<dbReference type="InterPro" id="IPR016117">
    <property type="entry name" value="ArgJ-like_dom_sf"/>
</dbReference>
<comment type="caution">
    <text evidence="10">The sequence shown here is derived from an EMBL/GenBank/DDBJ whole genome shotgun (WGS) entry which is preliminary data.</text>
</comment>
<proteinExistence type="inferred from homology"/>
<dbReference type="GO" id="GO:0004358">
    <property type="term" value="F:L-glutamate N-acetyltransferase activity, acting on acetyl-L-ornithine as donor"/>
    <property type="evidence" value="ECO:0007669"/>
    <property type="project" value="UniProtKB-UniRule"/>
</dbReference>
<evidence type="ECO:0000256" key="3">
    <source>
        <dbReference type="ARBA" id="ARBA00022571"/>
    </source>
</evidence>
<evidence type="ECO:0000256" key="7">
    <source>
        <dbReference type="ARBA" id="ARBA00023315"/>
    </source>
</evidence>
<dbReference type="UniPathway" id="UPA00068">
    <property type="reaction ID" value="UER00106"/>
</dbReference>
<dbReference type="PATRIC" id="fig|1747903.4.peg.2735"/>
<comment type="pathway">
    <text evidence="9">Amino-acid biosynthesis; L-arginine biosynthesis; L-ornithine and N-acetyl-L-glutamate from L-glutamate and N(2)-acetyl-L-ornithine (cyclic): step 1/1.</text>
</comment>
<dbReference type="STRING" id="1747903.ASR47_1008222"/>
<feature type="binding site" evidence="9">
    <location>
        <position position="186"/>
    </location>
    <ligand>
        <name>substrate</name>
    </ligand>
</feature>
<keyword evidence="6 9" id="KW-0068">Autocatalytic cleavage</keyword>
<keyword evidence="3 9" id="KW-0055">Arginine biosynthesis</keyword>
<dbReference type="InterPro" id="IPR002813">
    <property type="entry name" value="Arg_biosynth_ArgJ"/>
</dbReference>
<evidence type="ECO:0000256" key="8">
    <source>
        <dbReference type="ARBA" id="ARBA00049439"/>
    </source>
</evidence>
<accession>A0A1A7C359</accession>
<keyword evidence="11" id="KW-1185">Reference proteome</keyword>
<dbReference type="GO" id="GO:0006592">
    <property type="term" value="P:ornithine biosynthetic process"/>
    <property type="evidence" value="ECO:0007669"/>
    <property type="project" value="TreeGrafter"/>
</dbReference>
<feature type="chain" id="PRO_5023223336" description="Arginine biosynthesis bifunctional protein ArgJ alpha chain" evidence="9">
    <location>
        <begin position="1"/>
        <end position="196"/>
    </location>
</feature>
<dbReference type="Gene3D" id="3.60.70.12">
    <property type="entry name" value="L-amino peptidase D-ALA esterase/amidase"/>
    <property type="match status" value="1"/>
</dbReference>
<comment type="function">
    <text evidence="9">Catalyzes two activities which are involved in the cyclic version of arginine biosynthesis: the synthesis of N-acetylglutamate from glutamate and acetyl-CoA as the acetyl donor, and of ornithine by transacetylation between N(2)-acetylornithine and glutamate.</text>
</comment>
<dbReference type="NCBIfam" id="TIGR00120">
    <property type="entry name" value="ArgJ"/>
    <property type="match status" value="1"/>
</dbReference>
<evidence type="ECO:0000256" key="1">
    <source>
        <dbReference type="ARBA" id="ARBA00006774"/>
    </source>
</evidence>
<dbReference type="GO" id="GO:0005737">
    <property type="term" value="C:cytoplasm"/>
    <property type="evidence" value="ECO:0007669"/>
    <property type="project" value="UniProtKB-SubCell"/>
</dbReference>
<feature type="binding site" evidence="9">
    <location>
        <position position="160"/>
    </location>
    <ligand>
        <name>substrate</name>
    </ligand>
</feature>
<dbReference type="PANTHER" id="PTHR23100">
    <property type="entry name" value="ARGININE BIOSYNTHESIS BIFUNCTIONAL PROTEIN ARGJ"/>
    <property type="match status" value="1"/>
</dbReference>
<feature type="site" description="Involved in the stabilization of negative charge on the oxyanion by the formation of the oxyanion hole" evidence="9">
    <location>
        <position position="123"/>
    </location>
</feature>
<dbReference type="FunFam" id="3.60.70.12:FF:000001">
    <property type="entry name" value="Arginine biosynthesis bifunctional protein ArgJ, chloroplastic"/>
    <property type="match status" value="1"/>
</dbReference>
<dbReference type="SUPFAM" id="SSF56266">
    <property type="entry name" value="DmpA/ArgJ-like"/>
    <property type="match status" value="1"/>
</dbReference>
<dbReference type="EMBL" id="LOCQ01000055">
    <property type="protein sequence ID" value="OBV39160.1"/>
    <property type="molecule type" value="Genomic_DNA"/>
</dbReference>
<evidence type="ECO:0000256" key="2">
    <source>
        <dbReference type="ARBA" id="ARBA00011475"/>
    </source>
</evidence>
<dbReference type="GO" id="GO:0006526">
    <property type="term" value="P:L-arginine biosynthetic process"/>
    <property type="evidence" value="ECO:0007669"/>
    <property type="project" value="UniProtKB-UniRule"/>
</dbReference>
<feature type="binding site" evidence="9">
    <location>
        <position position="283"/>
    </location>
    <ligand>
        <name>substrate</name>
    </ligand>
</feature>
<feature type="binding site" evidence="9">
    <location>
        <position position="412"/>
    </location>
    <ligand>
        <name>substrate</name>
    </ligand>
</feature>
<reference evidence="10 11" key="1">
    <citation type="submission" date="2016-04" db="EMBL/GenBank/DDBJ databases">
        <title>Draft genome sequence of Janthinobacterium psychrotolerans sp. nov., isolated from freshwater sediments in Denmark.</title>
        <authorList>
            <person name="Gong X."/>
            <person name="Skrivergaard S."/>
            <person name="Korsgaard B.S."/>
            <person name="Schreiber L."/>
            <person name="Marshall I.P."/>
            <person name="Finster K."/>
            <person name="Schramm A."/>
        </authorList>
    </citation>
    <scope>NUCLEOTIDE SEQUENCE [LARGE SCALE GENOMIC DNA]</scope>
    <source>
        <strain evidence="10 11">S3-2</strain>
    </source>
</reference>
<evidence type="ECO:0000256" key="9">
    <source>
        <dbReference type="HAMAP-Rule" id="MF_01106"/>
    </source>
</evidence>
<dbReference type="Proteomes" id="UP000092713">
    <property type="component" value="Unassembled WGS sequence"/>
</dbReference>
<keyword evidence="9" id="KW-0963">Cytoplasm</keyword>
<keyword evidence="4 9" id="KW-0028">Amino-acid biosynthesis</keyword>
<keyword evidence="9" id="KW-0511">Multifunctional enzyme</keyword>
<feature type="site" description="Involved in the stabilization of negative charge on the oxyanion by the formation of the oxyanion hole" evidence="9">
    <location>
        <position position="124"/>
    </location>
</feature>
<dbReference type="EC" id="2.3.1.1" evidence="9"/>
<dbReference type="NCBIfam" id="NF003802">
    <property type="entry name" value="PRK05388.1"/>
    <property type="match status" value="1"/>
</dbReference>
<protein>
    <recommendedName>
        <fullName evidence="9">Arginine biosynthesis bifunctional protein ArgJ</fullName>
    </recommendedName>
    <domain>
        <recommendedName>
            <fullName evidence="9">Glutamate N-acetyltransferase</fullName>
            <ecNumber evidence="9">2.3.1.35</ecNumber>
        </recommendedName>
        <alternativeName>
            <fullName evidence="9">Ornithine acetyltransferase</fullName>
            <shortName evidence="9">OATase</shortName>
        </alternativeName>
        <alternativeName>
            <fullName evidence="9">Ornithine transacetylase</fullName>
        </alternativeName>
    </domain>
    <domain>
        <recommendedName>
            <fullName evidence="9">Amino-acid acetyltransferase</fullName>
            <ecNumber evidence="9">2.3.1.1</ecNumber>
        </recommendedName>
        <alternativeName>
            <fullName evidence="9">N-acetylglutamate synthase</fullName>
            <shortName evidence="9">AGSase</shortName>
        </alternativeName>
    </domain>
    <component>
        <recommendedName>
            <fullName evidence="9">Arginine biosynthesis bifunctional protein ArgJ alpha chain</fullName>
        </recommendedName>
    </component>
    <component>
        <recommendedName>
            <fullName evidence="9">Arginine biosynthesis bifunctional protein ArgJ beta chain</fullName>
        </recommendedName>
    </component>
</protein>
<feature type="active site" description="Nucleophile" evidence="9">
    <location>
        <position position="197"/>
    </location>
</feature>
<comment type="similarity">
    <text evidence="1 9">Belongs to the ArgJ family.</text>
</comment>
<feature type="binding site" evidence="9">
    <location>
        <position position="197"/>
    </location>
    <ligand>
        <name>substrate</name>
    </ligand>
</feature>